<keyword evidence="1" id="KW-0812">Transmembrane</keyword>
<dbReference type="Proteomes" id="UP000228510">
    <property type="component" value="Unassembled WGS sequence"/>
</dbReference>
<accession>A0A2H0UYP8</accession>
<sequence length="78" mass="8564">TPSPQGILEGVRINLEESKVKKTYQSQCEEANDNPANEGNANVGIGNPQKFLICVCLSILAIVLFLYFFGFFVLGNIQ</sequence>
<evidence type="ECO:0000313" key="2">
    <source>
        <dbReference type="EMBL" id="PIR91953.1"/>
    </source>
</evidence>
<keyword evidence="1" id="KW-1133">Transmembrane helix</keyword>
<proteinExistence type="predicted"/>
<evidence type="ECO:0000313" key="3">
    <source>
        <dbReference type="Proteomes" id="UP000228510"/>
    </source>
</evidence>
<name>A0A2H0UYP8_9BACT</name>
<organism evidence="2 3">
    <name type="scientific">Candidatus Falkowbacteria bacterium CG10_big_fil_rev_8_21_14_0_10_44_15</name>
    <dbReference type="NCBI Taxonomy" id="1974569"/>
    <lineage>
        <taxon>Bacteria</taxon>
        <taxon>Candidatus Falkowiibacteriota</taxon>
    </lineage>
</organism>
<feature type="transmembrane region" description="Helical" evidence="1">
    <location>
        <begin position="51"/>
        <end position="74"/>
    </location>
</feature>
<dbReference type="AlphaFoldDB" id="A0A2H0UYP8"/>
<feature type="non-terminal residue" evidence="2">
    <location>
        <position position="1"/>
    </location>
</feature>
<reference evidence="3" key="1">
    <citation type="submission" date="2017-09" db="EMBL/GenBank/DDBJ databases">
        <title>Depth-based differentiation of microbial function through sediment-hosted aquifers and enrichment of novel symbionts in the deep terrestrial subsurface.</title>
        <authorList>
            <person name="Probst A.J."/>
            <person name="Ladd B."/>
            <person name="Jarett J.K."/>
            <person name="Geller-Mcgrath D.E."/>
            <person name="Sieber C.M.K."/>
            <person name="Emerson J.B."/>
            <person name="Anantharaman K."/>
            <person name="Thomas B.C."/>
            <person name="Malmstrom R."/>
            <person name="Stieglmeier M."/>
            <person name="Klingl A."/>
            <person name="Woyke T."/>
            <person name="Ryan C.M."/>
            <person name="Banfield J.F."/>
        </authorList>
    </citation>
    <scope>NUCLEOTIDE SEQUENCE [LARGE SCALE GENOMIC DNA]</scope>
</reference>
<gene>
    <name evidence="2" type="ORF">COU01_04390</name>
</gene>
<dbReference type="EMBL" id="PFAT01000056">
    <property type="protein sequence ID" value="PIR91953.1"/>
    <property type="molecule type" value="Genomic_DNA"/>
</dbReference>
<evidence type="ECO:0000256" key="1">
    <source>
        <dbReference type="SAM" id="Phobius"/>
    </source>
</evidence>
<keyword evidence="1" id="KW-0472">Membrane</keyword>
<comment type="caution">
    <text evidence="2">The sequence shown here is derived from an EMBL/GenBank/DDBJ whole genome shotgun (WGS) entry which is preliminary data.</text>
</comment>
<protein>
    <submittedName>
        <fullName evidence="2">Uncharacterized protein</fullName>
    </submittedName>
</protein>